<sequence>MVNQYLVFILDNQRYALHLSTVDRVVRMVHITPVSSAPDIVLGIVNIEGRVIPAINVRQRFNMPKRAISLSDRLIFARTKRRSVALVADAVDDVIECSEWNMISAEHVLPGLGHVEGIIKFEDGLILIHNLDKFLSLEEEASLDLALSAI</sequence>
<dbReference type="GO" id="GO:0006935">
    <property type="term" value="P:chemotaxis"/>
    <property type="evidence" value="ECO:0007669"/>
    <property type="project" value="InterPro"/>
</dbReference>
<dbReference type="SMART" id="SM00260">
    <property type="entry name" value="CheW"/>
    <property type="match status" value="1"/>
</dbReference>
<dbReference type="PANTHER" id="PTHR22617">
    <property type="entry name" value="CHEMOTAXIS SENSOR HISTIDINE KINASE-RELATED"/>
    <property type="match status" value="1"/>
</dbReference>
<dbReference type="Proteomes" id="UP000198620">
    <property type="component" value="Unassembled WGS sequence"/>
</dbReference>
<keyword evidence="3" id="KW-1185">Reference proteome</keyword>
<dbReference type="OrthoDB" id="9806105at2"/>
<dbReference type="Gene3D" id="2.40.50.180">
    <property type="entry name" value="CheA-289, Domain 4"/>
    <property type="match status" value="1"/>
</dbReference>
<proteinExistence type="predicted"/>
<dbReference type="Gene3D" id="2.30.30.40">
    <property type="entry name" value="SH3 Domains"/>
    <property type="match status" value="1"/>
</dbReference>
<dbReference type="EMBL" id="FOBH01000003">
    <property type="protein sequence ID" value="SEK86031.1"/>
    <property type="molecule type" value="Genomic_DNA"/>
</dbReference>
<gene>
    <name evidence="2" type="ORF">SAMN05216387_103224</name>
</gene>
<reference evidence="2 3" key="1">
    <citation type="submission" date="2016-10" db="EMBL/GenBank/DDBJ databases">
        <authorList>
            <person name="de Groot N.N."/>
        </authorList>
    </citation>
    <scope>NUCLEOTIDE SEQUENCE [LARGE SCALE GENOMIC DNA]</scope>
    <source>
        <strain evidence="2 3">Nv1</strain>
    </source>
</reference>
<dbReference type="PANTHER" id="PTHR22617:SF23">
    <property type="entry name" value="CHEMOTAXIS PROTEIN CHEW"/>
    <property type="match status" value="1"/>
</dbReference>
<dbReference type="InterPro" id="IPR002545">
    <property type="entry name" value="CheW-lke_dom"/>
</dbReference>
<dbReference type="InterPro" id="IPR039315">
    <property type="entry name" value="CheW"/>
</dbReference>
<dbReference type="AlphaFoldDB" id="A0A1H7KGQ2"/>
<dbReference type="SUPFAM" id="SSF50341">
    <property type="entry name" value="CheW-like"/>
    <property type="match status" value="1"/>
</dbReference>
<evidence type="ECO:0000313" key="3">
    <source>
        <dbReference type="Proteomes" id="UP000198620"/>
    </source>
</evidence>
<organism evidence="2 3">
    <name type="scientific">Nitrosovibrio tenuis</name>
    <dbReference type="NCBI Taxonomy" id="1233"/>
    <lineage>
        <taxon>Bacteria</taxon>
        <taxon>Pseudomonadati</taxon>
        <taxon>Pseudomonadota</taxon>
        <taxon>Betaproteobacteria</taxon>
        <taxon>Nitrosomonadales</taxon>
        <taxon>Nitrosomonadaceae</taxon>
        <taxon>Nitrosovibrio</taxon>
    </lineage>
</organism>
<accession>A0A1H7KGQ2</accession>
<dbReference type="GO" id="GO:0007165">
    <property type="term" value="P:signal transduction"/>
    <property type="evidence" value="ECO:0007669"/>
    <property type="project" value="InterPro"/>
</dbReference>
<dbReference type="PROSITE" id="PS50851">
    <property type="entry name" value="CHEW"/>
    <property type="match status" value="1"/>
</dbReference>
<evidence type="ECO:0000313" key="2">
    <source>
        <dbReference type="EMBL" id="SEK86031.1"/>
    </source>
</evidence>
<evidence type="ECO:0000259" key="1">
    <source>
        <dbReference type="PROSITE" id="PS50851"/>
    </source>
</evidence>
<dbReference type="RefSeq" id="WP_090828072.1">
    <property type="nucleotide sequence ID" value="NZ_FOBH01000003.1"/>
</dbReference>
<protein>
    <submittedName>
        <fullName evidence="2">CheW protein</fullName>
    </submittedName>
</protein>
<feature type="domain" description="CheW-like" evidence="1">
    <location>
        <begin position="2"/>
        <end position="140"/>
    </location>
</feature>
<dbReference type="STRING" id="1233.SAMN05216387_103224"/>
<dbReference type="GO" id="GO:0005829">
    <property type="term" value="C:cytosol"/>
    <property type="evidence" value="ECO:0007669"/>
    <property type="project" value="TreeGrafter"/>
</dbReference>
<dbReference type="InterPro" id="IPR036061">
    <property type="entry name" value="CheW-like_dom_sf"/>
</dbReference>
<dbReference type="Pfam" id="PF01584">
    <property type="entry name" value="CheW"/>
    <property type="match status" value="1"/>
</dbReference>
<name>A0A1H7KGQ2_9PROT</name>